<accession>A0A8C9U9I2</accession>
<dbReference type="Proteomes" id="UP000694409">
    <property type="component" value="Unassembled WGS sequence"/>
</dbReference>
<evidence type="ECO:0000313" key="2">
    <source>
        <dbReference type="Ensembl" id="ENSSCAP00000007960.1"/>
    </source>
</evidence>
<reference evidence="2" key="2">
    <citation type="submission" date="2025-09" db="UniProtKB">
        <authorList>
            <consortium name="Ensembl"/>
        </authorList>
    </citation>
    <scope>IDENTIFICATION</scope>
</reference>
<dbReference type="InterPro" id="IPR036866">
    <property type="entry name" value="RibonucZ/Hydroxyglut_hydro"/>
</dbReference>
<feature type="domain" description="Metallo-beta-lactamase" evidence="1">
    <location>
        <begin position="35"/>
        <end position="69"/>
    </location>
</feature>
<keyword evidence="3" id="KW-1185">Reference proteome</keyword>
<dbReference type="PANTHER" id="PTHR11935">
    <property type="entry name" value="BETA LACTAMASE DOMAIN"/>
    <property type="match status" value="1"/>
</dbReference>
<dbReference type="SUPFAM" id="SSF56281">
    <property type="entry name" value="Metallo-hydrolase/oxidoreductase"/>
    <property type="match status" value="1"/>
</dbReference>
<proteinExistence type="predicted"/>
<evidence type="ECO:0000313" key="3">
    <source>
        <dbReference type="Proteomes" id="UP000694409"/>
    </source>
</evidence>
<protein>
    <submittedName>
        <fullName evidence="2">Hydroxyacylglutathione hydrolase like</fullName>
    </submittedName>
</protein>
<dbReference type="GO" id="GO:0004416">
    <property type="term" value="F:hydroxyacylglutathione hydrolase activity"/>
    <property type="evidence" value="ECO:0007669"/>
    <property type="project" value="TreeGrafter"/>
</dbReference>
<dbReference type="PANTHER" id="PTHR11935:SF77">
    <property type="entry name" value="HYDROXYACYLGLUTATHIONE HYDROLASE-LIKE PROTEIN"/>
    <property type="match status" value="1"/>
</dbReference>
<organism evidence="2 3">
    <name type="scientific">Serinus canaria</name>
    <name type="common">Island canary</name>
    <name type="synonym">Fringilla canaria</name>
    <dbReference type="NCBI Taxonomy" id="9135"/>
    <lineage>
        <taxon>Eukaryota</taxon>
        <taxon>Metazoa</taxon>
        <taxon>Chordata</taxon>
        <taxon>Craniata</taxon>
        <taxon>Vertebrata</taxon>
        <taxon>Euteleostomi</taxon>
        <taxon>Archelosauria</taxon>
        <taxon>Archosauria</taxon>
        <taxon>Dinosauria</taxon>
        <taxon>Saurischia</taxon>
        <taxon>Theropoda</taxon>
        <taxon>Coelurosauria</taxon>
        <taxon>Aves</taxon>
        <taxon>Neognathae</taxon>
        <taxon>Neoaves</taxon>
        <taxon>Telluraves</taxon>
        <taxon>Australaves</taxon>
        <taxon>Passeriformes</taxon>
        <taxon>Passeroidea</taxon>
        <taxon>Fringillidae</taxon>
        <taxon>Carduelinae</taxon>
        <taxon>Serinus</taxon>
    </lineage>
</organism>
<evidence type="ECO:0000259" key="1">
    <source>
        <dbReference type="Pfam" id="PF00753"/>
    </source>
</evidence>
<dbReference type="Ensembl" id="ENSSCAT00000008999.1">
    <property type="protein sequence ID" value="ENSSCAP00000007960.1"/>
    <property type="gene ID" value="ENSSCAG00000006095.1"/>
</dbReference>
<name>A0A8C9U9I2_SERCA</name>
<gene>
    <name evidence="2" type="primary">HAGHL</name>
</gene>
<sequence>MKVKVISVLEDNYMYLVIEESTRHAVAVDAAVPKRLLEIIRKEDVVLKAILTTHHHWDHARGNEELAQLLPGLQVFGADERIGALTHRVSHGQELSVRLGLSHLLLCPCQTLGPVAITSPCSSARHFPRGRSCTGSLEEQQCEFRRH</sequence>
<dbReference type="GeneTree" id="ENSGT00940000161924"/>
<dbReference type="Pfam" id="PF00753">
    <property type="entry name" value="Lactamase_B"/>
    <property type="match status" value="1"/>
</dbReference>
<reference evidence="2" key="1">
    <citation type="submission" date="2025-08" db="UniProtKB">
        <authorList>
            <consortium name="Ensembl"/>
        </authorList>
    </citation>
    <scope>IDENTIFICATION</scope>
</reference>
<dbReference type="AlphaFoldDB" id="A0A8C9U9I2"/>
<dbReference type="Gene3D" id="3.60.15.10">
    <property type="entry name" value="Ribonuclease Z/Hydroxyacylglutathione hydrolase-like"/>
    <property type="match status" value="1"/>
</dbReference>
<dbReference type="InterPro" id="IPR001279">
    <property type="entry name" value="Metallo-B-lactamas"/>
</dbReference>